<dbReference type="SMART" id="SM00220">
    <property type="entry name" value="S_TKc"/>
    <property type="match status" value="1"/>
</dbReference>
<evidence type="ECO:0000313" key="6">
    <source>
        <dbReference type="Proteomes" id="UP000186922"/>
    </source>
</evidence>
<dbReference type="Pfam" id="PF00566">
    <property type="entry name" value="RabGAP-TBC"/>
    <property type="match status" value="1"/>
</dbReference>
<evidence type="ECO:0000259" key="3">
    <source>
        <dbReference type="PROSITE" id="PS50086"/>
    </source>
</evidence>
<dbReference type="FunFam" id="1.10.472.80:FF:000015">
    <property type="entry name" value="TBC domain-containing protein kinase-like protein"/>
    <property type="match status" value="1"/>
</dbReference>
<dbReference type="FunFam" id="1.10.8.270:FF:000044">
    <property type="entry name" value="TBC Kinase homolog"/>
    <property type="match status" value="1"/>
</dbReference>
<feature type="domain" description="Rab-GAP TBC" evidence="3">
    <location>
        <begin position="493"/>
        <end position="678"/>
    </location>
</feature>
<dbReference type="Gene3D" id="1.10.510.10">
    <property type="entry name" value="Transferase(Phosphotransferase) domain 1"/>
    <property type="match status" value="1"/>
</dbReference>
<dbReference type="AlphaFoldDB" id="A0A1D1UKM9"/>
<dbReference type="SUPFAM" id="SSF52821">
    <property type="entry name" value="Rhodanese/Cell cycle control phosphatase"/>
    <property type="match status" value="1"/>
</dbReference>
<feature type="domain" description="Rhodanese" evidence="4">
    <location>
        <begin position="804"/>
        <end position="903"/>
    </location>
</feature>
<gene>
    <name evidence="5" type="primary">RvY_02702</name>
    <name evidence="5" type="synonym">RvY_02702.1</name>
    <name evidence="5" type="ORF">RvY_02702-1</name>
</gene>
<evidence type="ECO:0000259" key="4">
    <source>
        <dbReference type="PROSITE" id="PS50206"/>
    </source>
</evidence>
<dbReference type="SUPFAM" id="SSF47923">
    <property type="entry name" value="Ypt/Rab-GAP domain of gyp1p"/>
    <property type="match status" value="2"/>
</dbReference>
<dbReference type="GO" id="GO:0004672">
    <property type="term" value="F:protein kinase activity"/>
    <property type="evidence" value="ECO:0007669"/>
    <property type="project" value="InterPro"/>
</dbReference>
<organism evidence="5 6">
    <name type="scientific">Ramazzottius varieornatus</name>
    <name type="common">Water bear</name>
    <name type="synonym">Tardigrade</name>
    <dbReference type="NCBI Taxonomy" id="947166"/>
    <lineage>
        <taxon>Eukaryota</taxon>
        <taxon>Metazoa</taxon>
        <taxon>Ecdysozoa</taxon>
        <taxon>Tardigrada</taxon>
        <taxon>Eutardigrada</taxon>
        <taxon>Parachela</taxon>
        <taxon>Hypsibioidea</taxon>
        <taxon>Ramazzottiidae</taxon>
        <taxon>Ramazzottius</taxon>
    </lineage>
</organism>
<accession>A0A1D1UKM9</accession>
<dbReference type="SMART" id="SM00450">
    <property type="entry name" value="RHOD"/>
    <property type="match status" value="1"/>
</dbReference>
<dbReference type="STRING" id="947166.A0A1D1UKM9"/>
<dbReference type="OrthoDB" id="1668230at2759"/>
<dbReference type="InterPro" id="IPR036873">
    <property type="entry name" value="Rhodanese-like_dom_sf"/>
</dbReference>
<keyword evidence="6" id="KW-1185">Reference proteome</keyword>
<dbReference type="PROSITE" id="PS50086">
    <property type="entry name" value="TBC_RABGAP"/>
    <property type="match status" value="1"/>
</dbReference>
<dbReference type="InterPro" id="IPR000719">
    <property type="entry name" value="Prot_kinase_dom"/>
</dbReference>
<dbReference type="InterPro" id="IPR001763">
    <property type="entry name" value="Rhodanese-like_dom"/>
</dbReference>
<dbReference type="GO" id="GO:0005524">
    <property type="term" value="F:ATP binding"/>
    <property type="evidence" value="ECO:0007669"/>
    <property type="project" value="InterPro"/>
</dbReference>
<sequence length="906" mass="102791">MVSFCLFFDLPPSHLVYKCSWVSAAYCVDGMSSSEALVFGVCTVFASYEHGGLDSYTEVDTTRNGTWASAQILGRFRTLASLRHRNICSYVDIIRCKHDRLMIITEHHSKCLLEVPSKEFSFGAWNSCSFPVQLVANVLHGLDYLVSRQIGLPGLTPEMIVVDERGSNFKIRDFGSVYLSDYGTLSPLQLRDPRYCPPEVLTLGAETTGILFQTAVSDSSAVWSLALILLSVLQCISPSTVPVKTWVTKMLTTIETSFLEALESMDEFQKYTEMTESVRGVLERWLLLDCDDRPTPKIALETFGEAVRHKFEAVPEPYDPLWGRFPPVELRCRNETRFDKEFMRSPLLSRNTDEIYSLWKLAGGDVVSEVKAHGYAKEEPPVFSVPQIVTGDQKMLGASPNPHRDPSGNLITLNVEPLFDKLYDVPKELYFPLLLRSNDAELSAIDYSTLSKLPLAIRETNLKYQLYRQILFHRLLLCYPYTTATIRKEAALDIPPLYRSRVWAALLEVQGDIAEKYDSIDKDSPCVSDRQIDVDIPRCHQYDAIMTSAVAHWKLRRILKAWIADHPQFVYWQGLDSLTTPLMYVNFHDEALAYACLTAFVRKYVYSFFLKDNTPVIQEYLAVFSHLLAFHDPVLSSHLTTIGFFPELYAIPWFLTMFTHVFPLHKIFHLWDQLLLGDESFPLFVGLSLLHQLRDRLLGNGFNEILLIFSDFPDLDIQLCLQRAKEMFTITPKSVTCRRYASENMNHTEPTALSSSGNRQAVPTGVYEIDLETLKTEISPRITWQEIHWLLNPGGGSNGTSHKRAPRPILVDVRLQEEFLKGTFPHSMNIPFTSAFDADGKLLSSFESRTLEDSKGKLVVVLDGKCNYSPTFAAKLVQLGFPHVCVLHQGIDHLKTSGYVTVPNSW</sequence>
<dbReference type="PANTHER" id="PTHR22957">
    <property type="entry name" value="TBC1 DOMAIN FAMILY MEMBER GTPASE-ACTIVATING PROTEIN"/>
    <property type="match status" value="1"/>
</dbReference>
<dbReference type="EMBL" id="BDGG01000001">
    <property type="protein sequence ID" value="GAU90259.1"/>
    <property type="molecule type" value="Genomic_DNA"/>
</dbReference>
<dbReference type="PROSITE" id="PS50206">
    <property type="entry name" value="RHODANESE_3"/>
    <property type="match status" value="1"/>
</dbReference>
<dbReference type="GO" id="GO:0005096">
    <property type="term" value="F:GTPase activator activity"/>
    <property type="evidence" value="ECO:0007669"/>
    <property type="project" value="UniProtKB-KW"/>
</dbReference>
<dbReference type="InterPro" id="IPR035969">
    <property type="entry name" value="Rab-GAP_TBC_sf"/>
</dbReference>
<dbReference type="InterPro" id="IPR000195">
    <property type="entry name" value="Rab-GAP-TBC_dom"/>
</dbReference>
<dbReference type="SUPFAM" id="SSF56112">
    <property type="entry name" value="Protein kinase-like (PK-like)"/>
    <property type="match status" value="1"/>
</dbReference>
<dbReference type="PROSITE" id="PS50011">
    <property type="entry name" value="PROTEIN_KINASE_DOM"/>
    <property type="match status" value="1"/>
</dbReference>
<dbReference type="Gene3D" id="1.10.472.80">
    <property type="entry name" value="Ypt/Rab-GAP domain of gyp1p, domain 3"/>
    <property type="match status" value="1"/>
</dbReference>
<protein>
    <recommendedName>
        <fullName evidence="7">TBC domain-containing protein kinase-like protein</fullName>
    </recommendedName>
</protein>
<dbReference type="PANTHER" id="PTHR22957:SF168">
    <property type="entry name" value="TBC DOMAIN-CONTAINING PROTEIN KINASE-LIKE PROTEIN"/>
    <property type="match status" value="1"/>
</dbReference>
<evidence type="ECO:0008006" key="7">
    <source>
        <dbReference type="Google" id="ProtNLM"/>
    </source>
</evidence>
<dbReference type="Pfam" id="PF00069">
    <property type="entry name" value="Pkinase"/>
    <property type="match status" value="1"/>
</dbReference>
<dbReference type="Pfam" id="PF00581">
    <property type="entry name" value="Rhodanese"/>
    <property type="match status" value="1"/>
</dbReference>
<reference evidence="5 6" key="1">
    <citation type="journal article" date="2016" name="Nat. Commun.">
        <title>Extremotolerant tardigrade genome and improved radiotolerance of human cultured cells by tardigrade-unique protein.</title>
        <authorList>
            <person name="Hashimoto T."/>
            <person name="Horikawa D.D."/>
            <person name="Saito Y."/>
            <person name="Kuwahara H."/>
            <person name="Kozuka-Hata H."/>
            <person name="Shin-I T."/>
            <person name="Minakuchi Y."/>
            <person name="Ohishi K."/>
            <person name="Motoyama A."/>
            <person name="Aizu T."/>
            <person name="Enomoto A."/>
            <person name="Kondo K."/>
            <person name="Tanaka S."/>
            <person name="Hara Y."/>
            <person name="Koshikawa S."/>
            <person name="Sagara H."/>
            <person name="Miura T."/>
            <person name="Yokobori S."/>
            <person name="Miyagawa K."/>
            <person name="Suzuki Y."/>
            <person name="Kubo T."/>
            <person name="Oyama M."/>
            <person name="Kohara Y."/>
            <person name="Fujiyama A."/>
            <person name="Arakawa K."/>
            <person name="Katayama T."/>
            <person name="Toyoda A."/>
            <person name="Kunieda T."/>
        </authorList>
    </citation>
    <scope>NUCLEOTIDE SEQUENCE [LARGE SCALE GENOMIC DNA]</scope>
    <source>
        <strain evidence="5 6">YOKOZUNA-1</strain>
    </source>
</reference>
<evidence type="ECO:0000259" key="2">
    <source>
        <dbReference type="PROSITE" id="PS50011"/>
    </source>
</evidence>
<comment type="caution">
    <text evidence="5">The sequence shown here is derived from an EMBL/GenBank/DDBJ whole genome shotgun (WGS) entry which is preliminary data.</text>
</comment>
<name>A0A1D1UKM9_RAMVA</name>
<keyword evidence="1" id="KW-0343">GTPase activation</keyword>
<dbReference type="Gene3D" id="3.40.250.10">
    <property type="entry name" value="Rhodanese-like domain"/>
    <property type="match status" value="1"/>
</dbReference>
<proteinExistence type="predicted"/>
<dbReference type="SMART" id="SM00164">
    <property type="entry name" value="TBC"/>
    <property type="match status" value="1"/>
</dbReference>
<feature type="domain" description="Protein kinase" evidence="2">
    <location>
        <begin position="1"/>
        <end position="312"/>
    </location>
</feature>
<evidence type="ECO:0000256" key="1">
    <source>
        <dbReference type="ARBA" id="ARBA00022468"/>
    </source>
</evidence>
<dbReference type="Proteomes" id="UP000186922">
    <property type="component" value="Unassembled WGS sequence"/>
</dbReference>
<dbReference type="InterPro" id="IPR011009">
    <property type="entry name" value="Kinase-like_dom_sf"/>
</dbReference>
<evidence type="ECO:0000313" key="5">
    <source>
        <dbReference type="EMBL" id="GAU90259.1"/>
    </source>
</evidence>
<dbReference type="Gene3D" id="1.10.8.270">
    <property type="entry name" value="putative rabgap domain of human tbc1 domain family member 14 like domains"/>
    <property type="match status" value="1"/>
</dbReference>